<proteinExistence type="predicted"/>
<evidence type="ECO:0000313" key="1">
    <source>
        <dbReference type="EMBL" id="KAI4372187.1"/>
    </source>
</evidence>
<sequence>MKGSSTRRRKARASPSPFLESPIAHIRRALFASPDLHYPKSTAIPAKTRTRAWKASAGDGEAPAVSRKEKASPHAGDEKQMKSVEDVKGFFYSKMEKVKHCVDLSHSAILKDFDASHARLQKRLKGHVQICQEVMAEVDGEYQKVSAQMSENRKATKATFAEFVHAAESNSSHVSKVSIKDLSHSWEKNLDVLCQKFGIPPLK</sequence>
<dbReference type="EMBL" id="CM042883">
    <property type="protein sequence ID" value="KAI4372187.1"/>
    <property type="molecule type" value="Genomic_DNA"/>
</dbReference>
<gene>
    <name evidence="1" type="ORF">MLD38_010452</name>
</gene>
<comment type="caution">
    <text evidence="1">The sequence shown here is derived from an EMBL/GenBank/DDBJ whole genome shotgun (WGS) entry which is preliminary data.</text>
</comment>
<keyword evidence="2" id="KW-1185">Reference proteome</keyword>
<dbReference type="Proteomes" id="UP001057402">
    <property type="component" value="Chromosome 4"/>
</dbReference>
<evidence type="ECO:0000313" key="2">
    <source>
        <dbReference type="Proteomes" id="UP001057402"/>
    </source>
</evidence>
<organism evidence="1 2">
    <name type="scientific">Melastoma candidum</name>
    <dbReference type="NCBI Taxonomy" id="119954"/>
    <lineage>
        <taxon>Eukaryota</taxon>
        <taxon>Viridiplantae</taxon>
        <taxon>Streptophyta</taxon>
        <taxon>Embryophyta</taxon>
        <taxon>Tracheophyta</taxon>
        <taxon>Spermatophyta</taxon>
        <taxon>Magnoliopsida</taxon>
        <taxon>eudicotyledons</taxon>
        <taxon>Gunneridae</taxon>
        <taxon>Pentapetalae</taxon>
        <taxon>rosids</taxon>
        <taxon>malvids</taxon>
        <taxon>Myrtales</taxon>
        <taxon>Melastomataceae</taxon>
        <taxon>Melastomatoideae</taxon>
        <taxon>Melastomateae</taxon>
        <taxon>Melastoma</taxon>
    </lineage>
</organism>
<name>A0ACB9R878_9MYRT</name>
<accession>A0ACB9R878</accession>
<reference evidence="2" key="1">
    <citation type="journal article" date="2023" name="Front. Plant Sci.">
        <title>Chromosomal-level genome assembly of Melastoma candidum provides insights into trichome evolution.</title>
        <authorList>
            <person name="Zhong Y."/>
            <person name="Wu W."/>
            <person name="Sun C."/>
            <person name="Zou P."/>
            <person name="Liu Y."/>
            <person name="Dai S."/>
            <person name="Zhou R."/>
        </authorList>
    </citation>
    <scope>NUCLEOTIDE SEQUENCE [LARGE SCALE GENOMIC DNA]</scope>
</reference>
<protein>
    <submittedName>
        <fullName evidence="1">Uncharacterized protein</fullName>
    </submittedName>
</protein>